<evidence type="ECO:0000313" key="5">
    <source>
        <dbReference type="EMBL" id="AWR22093.1"/>
    </source>
</evidence>
<dbReference type="InterPro" id="IPR033199">
    <property type="entry name" value="DDAH-like"/>
</dbReference>
<dbReference type="PANTHER" id="PTHR12737">
    <property type="entry name" value="DIMETHYLARGININE DIMETHYLAMINOHYDROLASE"/>
    <property type="match status" value="1"/>
</dbReference>
<dbReference type="GO" id="GO:0016597">
    <property type="term" value="F:amino acid binding"/>
    <property type="evidence" value="ECO:0007669"/>
    <property type="project" value="TreeGrafter"/>
</dbReference>
<dbReference type="OrthoDB" id="3196313at2"/>
<dbReference type="Proteomes" id="UP000246894">
    <property type="component" value="Chromosome"/>
</dbReference>
<dbReference type="KEGG" id="aum:AURMO_01507"/>
<evidence type="ECO:0000256" key="3">
    <source>
        <dbReference type="PIRSR" id="PIRSR633199-1"/>
    </source>
</evidence>
<keyword evidence="4" id="KW-0812">Transmembrane</keyword>
<evidence type="ECO:0000313" key="6">
    <source>
        <dbReference type="Proteomes" id="UP000246894"/>
    </source>
</evidence>
<sequence length="399" mass="42381">MFTPRRLIAAALSALAVTIITQNVTGLAFFIGNNFEEAILWQAGSFFIGASVIFFILVFLKGAFGFLAKRRYSWVVGLVSSVIAAVVNMFIQAASQGAGFSADVFAGVFASLLGVNLIFVVAGTVSTVTAGTAIWRWVIARGATTAPTKVALVRAPASTLADGLVTHIKRKKVDLELADQQWDAYVAALNAAGWMTIEVEPRDDLADSVFIEDTVVMLGKLAVISNPGADSRKPEIEATEATLRDLDVEIDRIVSPGALDGGDVLKVGKTVYVGRGGRTNGEGIRQLRAIAAKQGYTVVAVPVTKALHLKTAVTALPDGTVIGYPPLVDDQGIFDRFLPVPEAHGTAVVVLAPDTVLMSSSAPKSAELFRELGYRVITVDISEFEKLEGCVTCLSVRLR</sequence>
<feature type="active site" description="Proton donor" evidence="3">
    <location>
        <position position="308"/>
    </location>
</feature>
<dbReference type="NCBIfam" id="NF045660">
    <property type="entry name" value="DiMthArgaseDdahStm"/>
    <property type="match status" value="1"/>
</dbReference>
<gene>
    <name evidence="5" type="ORF">AURMO_01507</name>
</gene>
<feature type="transmembrane region" description="Helical" evidence="4">
    <location>
        <begin position="72"/>
        <end position="93"/>
    </location>
</feature>
<accession>A0A2Z3S4X6</accession>
<feature type="transmembrane region" description="Helical" evidence="4">
    <location>
        <begin position="38"/>
        <end position="60"/>
    </location>
</feature>
<evidence type="ECO:0000256" key="2">
    <source>
        <dbReference type="ARBA" id="ARBA00022801"/>
    </source>
</evidence>
<feature type="active site" description="Nucleophile" evidence="3">
    <location>
        <position position="393"/>
    </location>
</feature>
<dbReference type="EMBL" id="CP023994">
    <property type="protein sequence ID" value="AWR22093.1"/>
    <property type="molecule type" value="Genomic_DNA"/>
</dbReference>
<dbReference type="SUPFAM" id="SSF55909">
    <property type="entry name" value="Pentein"/>
    <property type="match status" value="1"/>
</dbReference>
<keyword evidence="4" id="KW-1133">Transmembrane helix</keyword>
<dbReference type="PANTHER" id="PTHR12737:SF9">
    <property type="entry name" value="DIMETHYLARGININASE"/>
    <property type="match status" value="1"/>
</dbReference>
<reference evidence="5 6" key="1">
    <citation type="submission" date="2017-10" db="EMBL/GenBank/DDBJ databases">
        <title>Genome of an Actinobacterium that displays light-enhanced growth.</title>
        <authorList>
            <person name="Maresca J.A."/>
            <person name="Hempel P."/>
            <person name="Shevchenko O."/>
            <person name="Miller K.J."/>
            <person name="Hahn M.W."/>
        </authorList>
    </citation>
    <scope>NUCLEOTIDE SEQUENCE [LARGE SCALE GENOMIC DNA]</scope>
    <source>
        <strain evidence="5 6">MWH-Mo1</strain>
    </source>
</reference>
<name>A0A2Z3S4X6_9MICO</name>
<dbReference type="RefSeq" id="WP_110234561.1">
    <property type="nucleotide sequence ID" value="NZ_CP023994.1"/>
</dbReference>
<evidence type="ECO:0000256" key="4">
    <source>
        <dbReference type="SAM" id="Phobius"/>
    </source>
</evidence>
<organism evidence="5 6">
    <name type="scientific">Aurantimicrobium photophilum</name>
    <dbReference type="NCBI Taxonomy" id="1987356"/>
    <lineage>
        <taxon>Bacteria</taxon>
        <taxon>Bacillati</taxon>
        <taxon>Actinomycetota</taxon>
        <taxon>Actinomycetes</taxon>
        <taxon>Micrococcales</taxon>
        <taxon>Microbacteriaceae</taxon>
        <taxon>Aurantimicrobium</taxon>
    </lineage>
</organism>
<keyword evidence="4" id="KW-0472">Membrane</keyword>
<proteinExistence type="inferred from homology"/>
<evidence type="ECO:0000256" key="1">
    <source>
        <dbReference type="ARBA" id="ARBA00008532"/>
    </source>
</evidence>
<dbReference type="GO" id="GO:0045429">
    <property type="term" value="P:positive regulation of nitric oxide biosynthetic process"/>
    <property type="evidence" value="ECO:0007669"/>
    <property type="project" value="TreeGrafter"/>
</dbReference>
<dbReference type="Pfam" id="PF02274">
    <property type="entry name" value="ADI"/>
    <property type="match status" value="1"/>
</dbReference>
<comment type="similarity">
    <text evidence="1">Belongs to the DDAH family.</text>
</comment>
<feature type="transmembrane region" description="Helical" evidence="4">
    <location>
        <begin position="105"/>
        <end position="135"/>
    </location>
</feature>
<dbReference type="GO" id="GO:0016403">
    <property type="term" value="F:dimethylargininase activity"/>
    <property type="evidence" value="ECO:0007669"/>
    <property type="project" value="UniProtKB-EC"/>
</dbReference>
<dbReference type="AlphaFoldDB" id="A0A2Z3S4X6"/>
<keyword evidence="6" id="KW-1185">Reference proteome</keyword>
<dbReference type="Gene3D" id="3.75.10.10">
    <property type="entry name" value="L-arginine/glycine Amidinotransferase, Chain A"/>
    <property type="match status" value="1"/>
</dbReference>
<dbReference type="GO" id="GO:0006525">
    <property type="term" value="P:arginine metabolic process"/>
    <property type="evidence" value="ECO:0007669"/>
    <property type="project" value="TreeGrafter"/>
</dbReference>
<keyword evidence="2 5" id="KW-0378">Hydrolase</keyword>
<dbReference type="EC" id="3.5.3.18" evidence="5"/>
<dbReference type="GO" id="GO:0000052">
    <property type="term" value="P:citrulline metabolic process"/>
    <property type="evidence" value="ECO:0007669"/>
    <property type="project" value="TreeGrafter"/>
</dbReference>
<protein>
    <submittedName>
        <fullName evidence="5">N(G),N(G)-dimethylarginine dimethylaminohydrolase</fullName>
        <ecNumber evidence="5">3.5.3.18</ecNumber>
    </submittedName>
</protein>